<proteinExistence type="predicted"/>
<accession>A0A7S0NC86</accession>
<feature type="compositionally biased region" description="Basic and acidic residues" evidence="1">
    <location>
        <begin position="281"/>
        <end position="293"/>
    </location>
</feature>
<dbReference type="InterPro" id="IPR053227">
    <property type="entry name" value="TRPL-trafficking_regulator"/>
</dbReference>
<organism evidence="3">
    <name type="scientific">Phaeocystis antarctica</name>
    <dbReference type="NCBI Taxonomy" id="33657"/>
    <lineage>
        <taxon>Eukaryota</taxon>
        <taxon>Haptista</taxon>
        <taxon>Haptophyta</taxon>
        <taxon>Prymnesiophyceae</taxon>
        <taxon>Phaeocystales</taxon>
        <taxon>Phaeocystaceae</taxon>
        <taxon>Phaeocystis</taxon>
    </lineage>
</organism>
<dbReference type="Gene3D" id="3.40.50.300">
    <property type="entry name" value="P-loop containing nucleotide triphosphate hydrolases"/>
    <property type="match status" value="1"/>
</dbReference>
<feature type="region of interest" description="Disordered" evidence="1">
    <location>
        <begin position="273"/>
        <end position="293"/>
    </location>
</feature>
<dbReference type="EMBL" id="HBEP01031388">
    <property type="protein sequence ID" value="CAD8504739.1"/>
    <property type="molecule type" value="Transcribed_RNA"/>
</dbReference>
<dbReference type="GO" id="GO:0035091">
    <property type="term" value="F:phosphatidylinositol binding"/>
    <property type="evidence" value="ECO:0007669"/>
    <property type="project" value="TreeGrafter"/>
</dbReference>
<reference evidence="3" key="1">
    <citation type="submission" date="2021-01" db="EMBL/GenBank/DDBJ databases">
        <authorList>
            <person name="Corre E."/>
            <person name="Pelletier E."/>
            <person name="Niang G."/>
            <person name="Scheremetjew M."/>
            <person name="Finn R."/>
            <person name="Kale V."/>
            <person name="Holt S."/>
            <person name="Cochrane G."/>
            <person name="Meng A."/>
            <person name="Brown T."/>
            <person name="Cohen L."/>
        </authorList>
    </citation>
    <scope>NUCLEOTIDE SEQUENCE</scope>
    <source>
        <strain evidence="3">CCMP1374</strain>
    </source>
</reference>
<sequence length="506" mass="55630">MWWAVARRAAAPAFIGSLASFTAYSYCEKPARTKEQAEETAAVVAAAVAGQKKPPQRTLSTLTKEQADGQKQVLQALLGQMIDDVDRTGGVGELQQTLTKLEDELWARGRVHRIVITGGPCAGKSTIMSDLVQMLKERNYLVFTMPEIATEMFKWSDGKMWDDFSAQGLDDDPVWASLQTSLTRVQTVIEDSIVHMAHRSLSKRRKGPNPPEGAVVLLDRGVIDNVAYCTDEAWAMVLEDLGTTTARLIDRYDHVIHLVTAANGAEQHYTLEQAEGDGSEESARSETPEQARQLDGRTLSAWQETKSHFIVGNAGVTWPEKRQKAKAILGMLLGDASSGGLMQKLQCAYLPPQVILAEAAADGEIPWVVSKHVKTTYLSDKSRLQKTSPGNGGAGAVLYFHQDLDADGHVARQYAMDYWTYTQKLRTVLSSRSDALAKAGVGDSDAAEWGGQLREVREEIVIFAFGDNRIRCRCSEERSQLEVEVCSSLPAEQVLPPWLRQAKAPV</sequence>
<evidence type="ECO:0000313" key="3">
    <source>
        <dbReference type="EMBL" id="CAD8504739.1"/>
    </source>
</evidence>
<dbReference type="Pfam" id="PF13521">
    <property type="entry name" value="AAA_28"/>
    <property type="match status" value="1"/>
</dbReference>
<dbReference type="GO" id="GO:0005525">
    <property type="term" value="F:GTP binding"/>
    <property type="evidence" value="ECO:0007669"/>
    <property type="project" value="TreeGrafter"/>
</dbReference>
<evidence type="ECO:0000256" key="1">
    <source>
        <dbReference type="SAM" id="MobiDB-lite"/>
    </source>
</evidence>
<dbReference type="GO" id="GO:0070300">
    <property type="term" value="F:phosphatidic acid binding"/>
    <property type="evidence" value="ECO:0007669"/>
    <property type="project" value="TreeGrafter"/>
</dbReference>
<dbReference type="SUPFAM" id="SSF52540">
    <property type="entry name" value="P-loop containing nucleoside triphosphate hydrolases"/>
    <property type="match status" value="1"/>
</dbReference>
<dbReference type="InterPro" id="IPR038727">
    <property type="entry name" value="NadR/Ttd14_AAA_dom"/>
</dbReference>
<feature type="domain" description="NadR/Ttd14 AAA" evidence="2">
    <location>
        <begin position="113"/>
        <end position="312"/>
    </location>
</feature>
<evidence type="ECO:0000259" key="2">
    <source>
        <dbReference type="Pfam" id="PF13521"/>
    </source>
</evidence>
<dbReference type="PANTHER" id="PTHR34932:SF1">
    <property type="entry name" value="TRPL TRANSLOCATION DEFECT PROTEIN 14"/>
    <property type="match status" value="1"/>
</dbReference>
<gene>
    <name evidence="3" type="ORF">PANT1444_LOCUS17717</name>
</gene>
<dbReference type="InterPro" id="IPR027417">
    <property type="entry name" value="P-loop_NTPase"/>
</dbReference>
<name>A0A7S0NC86_9EUKA</name>
<dbReference type="PANTHER" id="PTHR34932">
    <property type="entry name" value="TRPL TRANSLOCATION DEFECT PROTEIN 14"/>
    <property type="match status" value="1"/>
</dbReference>
<dbReference type="AlphaFoldDB" id="A0A7S0NC86"/>
<protein>
    <recommendedName>
        <fullName evidence="2">NadR/Ttd14 AAA domain-containing protein</fullName>
    </recommendedName>
</protein>